<feature type="transmembrane region" description="Helical" evidence="1">
    <location>
        <begin position="74"/>
        <end position="94"/>
    </location>
</feature>
<dbReference type="InterPro" id="IPR049713">
    <property type="entry name" value="Pr6Pr-like"/>
</dbReference>
<organism evidence="2 3">
    <name type="scientific">Cryobacterium arcticum</name>
    <dbReference type="NCBI Taxonomy" id="670052"/>
    <lineage>
        <taxon>Bacteria</taxon>
        <taxon>Bacillati</taxon>
        <taxon>Actinomycetota</taxon>
        <taxon>Actinomycetes</taxon>
        <taxon>Micrococcales</taxon>
        <taxon>Microbacteriaceae</taxon>
        <taxon>Cryobacterium</taxon>
    </lineage>
</organism>
<gene>
    <name evidence="2" type="ORF">CTB96_01485</name>
</gene>
<accession>A0A317ZZV9</accession>
<dbReference type="AlphaFoldDB" id="A0A317ZZV9"/>
<sequence>MKSDAGQSRLVRLARTVLVRLSLVMPAVALRPTSALVGIGRAGSGIVVVAVLVFGYSVRIAVGDNNPFDYFGYFTNQTSLLASVILIVTGVLTLRGGRISPTLTLLRGMATSYLLVVALIYNLLVPGTGSAPPWMSALLHVVFPALVACDWLLLSDRAPLPWGKLWLLLPYPALWLITVLIRGATDGWVPYGFLLPERGWASLAVHIVGLLAAIIAAGALVWTVSRTRGIAFEQRSGPRL</sequence>
<reference evidence="2 3" key="1">
    <citation type="submission" date="2018-05" db="EMBL/GenBank/DDBJ databases">
        <title>Genetic diversity of glacier-inhabiting Cryobacterium bacteria in China and description of Cryobacterium mengkeensis sp. nov. and Arthrobacter glacialis sp. nov.</title>
        <authorList>
            <person name="Liu Q."/>
            <person name="Xin Y.-H."/>
        </authorList>
    </citation>
    <scope>NUCLEOTIDE SEQUENCE [LARGE SCALE GENOMIC DNA]</scope>
    <source>
        <strain evidence="2 3">SK-1</strain>
    </source>
</reference>
<protein>
    <recommendedName>
        <fullName evidence="4">Integral membrane protein</fullName>
    </recommendedName>
</protein>
<proteinExistence type="predicted"/>
<dbReference type="NCBIfam" id="NF038065">
    <property type="entry name" value="Pr6Pr"/>
    <property type="match status" value="1"/>
</dbReference>
<comment type="caution">
    <text evidence="2">The sequence shown here is derived from an EMBL/GenBank/DDBJ whole genome shotgun (WGS) entry which is preliminary data.</text>
</comment>
<feature type="transmembrane region" description="Helical" evidence="1">
    <location>
        <begin position="165"/>
        <end position="183"/>
    </location>
</feature>
<evidence type="ECO:0000256" key="1">
    <source>
        <dbReference type="SAM" id="Phobius"/>
    </source>
</evidence>
<dbReference type="Proteomes" id="UP000246722">
    <property type="component" value="Unassembled WGS sequence"/>
</dbReference>
<dbReference type="EMBL" id="QHLY01000004">
    <property type="protein sequence ID" value="PXA72828.1"/>
    <property type="molecule type" value="Genomic_DNA"/>
</dbReference>
<evidence type="ECO:0000313" key="2">
    <source>
        <dbReference type="EMBL" id="PXA72828.1"/>
    </source>
</evidence>
<feature type="transmembrane region" description="Helical" evidence="1">
    <location>
        <begin position="131"/>
        <end position="153"/>
    </location>
</feature>
<feature type="transmembrane region" description="Helical" evidence="1">
    <location>
        <begin position="42"/>
        <end position="62"/>
    </location>
</feature>
<feature type="transmembrane region" description="Helical" evidence="1">
    <location>
        <begin position="203"/>
        <end position="225"/>
    </location>
</feature>
<feature type="transmembrane region" description="Helical" evidence="1">
    <location>
        <begin position="106"/>
        <end position="125"/>
    </location>
</feature>
<keyword evidence="1" id="KW-0472">Membrane</keyword>
<name>A0A317ZZV9_9MICO</name>
<evidence type="ECO:0008006" key="4">
    <source>
        <dbReference type="Google" id="ProtNLM"/>
    </source>
</evidence>
<keyword evidence="1" id="KW-0812">Transmembrane</keyword>
<keyword evidence="3" id="KW-1185">Reference proteome</keyword>
<keyword evidence="1" id="KW-1133">Transmembrane helix</keyword>
<evidence type="ECO:0000313" key="3">
    <source>
        <dbReference type="Proteomes" id="UP000246722"/>
    </source>
</evidence>
<dbReference type="OrthoDB" id="9809977at2"/>